<keyword evidence="2 4" id="KW-0238">DNA-binding</keyword>
<evidence type="ECO:0000313" key="9">
    <source>
        <dbReference type="Proteomes" id="UP000245423"/>
    </source>
</evidence>
<dbReference type="AlphaFoldDB" id="M1ZGM1"/>
<feature type="domain" description="Sporulation transcription regulator WhiA N-terminal" evidence="6">
    <location>
        <begin position="19"/>
        <end position="107"/>
    </location>
</feature>
<comment type="similarity">
    <text evidence="4">Belongs to the WhiA family.</text>
</comment>
<dbReference type="Pfam" id="PF02650">
    <property type="entry name" value="HTH_WhiA"/>
    <property type="match status" value="1"/>
</dbReference>
<feature type="domain" description="Sporulation regulator WhiA C-terminal" evidence="5">
    <location>
        <begin position="227"/>
        <end position="310"/>
    </location>
</feature>
<dbReference type="Pfam" id="PF10298">
    <property type="entry name" value="WhiA_N"/>
    <property type="match status" value="1"/>
</dbReference>
<accession>M1ZGM1</accession>
<reference evidence="8 9" key="1">
    <citation type="submission" date="2016-11" db="EMBL/GenBank/DDBJ databases">
        <authorList>
            <person name="Manzoor S."/>
        </authorList>
    </citation>
    <scope>NUCLEOTIDE SEQUENCE [LARGE SCALE GENOMIC DNA]</scope>
    <source>
        <strain evidence="8">Clostridium ultunense strain Esp</strain>
    </source>
</reference>
<gene>
    <name evidence="4 8" type="primary">whiA</name>
    <name evidence="8" type="ORF">CUESP1_0235</name>
</gene>
<feature type="domain" description="WhiA LAGLIDADG-like" evidence="7">
    <location>
        <begin position="133"/>
        <end position="224"/>
    </location>
</feature>
<dbReference type="InterPro" id="IPR039518">
    <property type="entry name" value="WhiA_LAGLIDADG_dom"/>
</dbReference>
<evidence type="ECO:0000256" key="4">
    <source>
        <dbReference type="HAMAP-Rule" id="MF_01420"/>
    </source>
</evidence>
<dbReference type="PANTHER" id="PTHR37307:SF1">
    <property type="entry name" value="CELL DIVISION PROTEIN WHIA-RELATED"/>
    <property type="match status" value="1"/>
</dbReference>
<evidence type="ECO:0000259" key="5">
    <source>
        <dbReference type="Pfam" id="PF02650"/>
    </source>
</evidence>
<keyword evidence="9" id="KW-1185">Reference proteome</keyword>
<evidence type="ECO:0000259" key="7">
    <source>
        <dbReference type="Pfam" id="PF14527"/>
    </source>
</evidence>
<evidence type="ECO:0000256" key="1">
    <source>
        <dbReference type="ARBA" id="ARBA00022618"/>
    </source>
</evidence>
<evidence type="ECO:0000256" key="2">
    <source>
        <dbReference type="ARBA" id="ARBA00023125"/>
    </source>
</evidence>
<keyword evidence="1 4" id="KW-0132">Cell division</keyword>
<dbReference type="EMBL" id="LT669839">
    <property type="protein sequence ID" value="SHD75632.1"/>
    <property type="molecule type" value="Genomic_DNA"/>
</dbReference>
<dbReference type="OrthoDB" id="401278at2"/>
<dbReference type="HAMAP" id="MF_01420">
    <property type="entry name" value="HTH_type_WhiA"/>
    <property type="match status" value="1"/>
</dbReference>
<dbReference type="NCBIfam" id="TIGR00647">
    <property type="entry name" value="DNA_bind_WhiA"/>
    <property type="match status" value="1"/>
</dbReference>
<comment type="function">
    <text evidence="4">Involved in cell division and chromosome segregation.</text>
</comment>
<dbReference type="RefSeq" id="WP_005588329.1">
    <property type="nucleotide sequence ID" value="NZ_LT669839.1"/>
</dbReference>
<dbReference type="Gene3D" id="3.10.28.10">
    <property type="entry name" value="Homing endonucleases"/>
    <property type="match status" value="1"/>
</dbReference>
<evidence type="ECO:0000259" key="6">
    <source>
        <dbReference type="Pfam" id="PF10298"/>
    </source>
</evidence>
<dbReference type="HOGENOM" id="CLU_053282_0_0_9"/>
<evidence type="ECO:0000256" key="3">
    <source>
        <dbReference type="ARBA" id="ARBA00023306"/>
    </source>
</evidence>
<dbReference type="PANTHER" id="PTHR37307">
    <property type="entry name" value="CELL DIVISION PROTEIN WHIA-RELATED"/>
    <property type="match status" value="1"/>
</dbReference>
<dbReference type="SUPFAM" id="SSF55608">
    <property type="entry name" value="Homing endonucleases"/>
    <property type="match status" value="1"/>
</dbReference>
<dbReference type="Pfam" id="PF14527">
    <property type="entry name" value="LAGLIDADG_WhiA"/>
    <property type="match status" value="1"/>
</dbReference>
<dbReference type="InterPro" id="IPR027434">
    <property type="entry name" value="Homing_endonucl"/>
</dbReference>
<evidence type="ECO:0000313" key="8">
    <source>
        <dbReference type="EMBL" id="SHD75632.1"/>
    </source>
</evidence>
<dbReference type="GO" id="GO:0051301">
    <property type="term" value="P:cell division"/>
    <property type="evidence" value="ECO:0007669"/>
    <property type="project" value="UniProtKB-UniRule"/>
</dbReference>
<proteinExistence type="inferred from homology"/>
<dbReference type="Proteomes" id="UP000245423">
    <property type="component" value="Chromosome 1"/>
</dbReference>
<organism evidence="8 9">
    <name type="scientific">[Clostridium] ultunense Esp</name>
    <dbReference type="NCBI Taxonomy" id="1288971"/>
    <lineage>
        <taxon>Bacteria</taxon>
        <taxon>Bacillati</taxon>
        <taxon>Bacillota</taxon>
        <taxon>Tissierellia</taxon>
        <taxon>Tissierellales</taxon>
        <taxon>Tepidimicrobiaceae</taxon>
        <taxon>Schnuerera</taxon>
    </lineage>
</organism>
<dbReference type="GO" id="GO:0043937">
    <property type="term" value="P:regulation of sporulation"/>
    <property type="evidence" value="ECO:0007669"/>
    <property type="project" value="InterPro"/>
</dbReference>
<keyword evidence="3 4" id="KW-0131">Cell cycle</keyword>
<dbReference type="InterPro" id="IPR003802">
    <property type="entry name" value="Sporulation_regulator_WhiA"/>
</dbReference>
<sequence length="320" mass="36636">MSFSSTTKNELSRLPIQNRCCAIAELAAIVRMSGTIQITGMKRISLKFGTENAAIARRIFTLLKILYNTDVEVMVRKNKQLKKNNNYLIIVNSMEITTKILEDVGFLTDEDSSYYTIDYKTPENLIENRCCRRAYIRGAFLGGGSISNPEKAYHLEFVTNSIEHGKDLSEIINSFNLDSKIVVRKENYVVYIKEGGQIVDILNIMEAHQALLKLENIRVFKDVRNNINRLVNCETANLSKTIDASLRQVENIEYIDSKIGIDKLPKNLREIARLRLQYREASLKELGTMLKPPVGKSGVNHRFRRIDEIAEDLKRKENET</sequence>
<dbReference type="GO" id="GO:0003677">
    <property type="term" value="F:DNA binding"/>
    <property type="evidence" value="ECO:0007669"/>
    <property type="project" value="UniProtKB-UniRule"/>
</dbReference>
<name>M1ZGM1_9FIRM</name>
<dbReference type="InterPro" id="IPR023054">
    <property type="entry name" value="Sporulation_regulator_WhiA_C"/>
</dbReference>
<dbReference type="InterPro" id="IPR018478">
    <property type="entry name" value="Sporu_reg_WhiA_N_dom"/>
</dbReference>
<protein>
    <recommendedName>
        <fullName evidence="4">Probable cell division protein WhiA</fullName>
    </recommendedName>
</protein>